<reference evidence="3 4" key="1">
    <citation type="submission" date="2020-01" db="EMBL/GenBank/DDBJ databases">
        <authorList>
            <person name="Gupta K D."/>
        </authorList>
    </citation>
    <scope>NUCLEOTIDE SEQUENCE [LARGE SCALE GENOMIC DNA]</scope>
</reference>
<dbReference type="OrthoDB" id="3068795at2759"/>
<feature type="transmembrane region" description="Helical" evidence="2">
    <location>
        <begin position="103"/>
        <end position="125"/>
    </location>
</feature>
<evidence type="ECO:0000256" key="1">
    <source>
        <dbReference type="SAM" id="MobiDB-lite"/>
    </source>
</evidence>
<evidence type="ECO:0000256" key="2">
    <source>
        <dbReference type="SAM" id="Phobius"/>
    </source>
</evidence>
<feature type="region of interest" description="Disordered" evidence="1">
    <location>
        <begin position="33"/>
        <end position="94"/>
    </location>
</feature>
<evidence type="ECO:0000313" key="3">
    <source>
        <dbReference type="EMBL" id="CAA7261513.1"/>
    </source>
</evidence>
<dbReference type="Proteomes" id="UP000467700">
    <property type="component" value="Unassembled WGS sequence"/>
</dbReference>
<protein>
    <recommendedName>
        <fullName evidence="5">Transmembrane protein</fullName>
    </recommendedName>
</protein>
<proteinExistence type="predicted"/>
<accession>A0A8S0WGG2</accession>
<organism evidence="3 4">
    <name type="scientific">Cyclocybe aegerita</name>
    <name type="common">Black poplar mushroom</name>
    <name type="synonym">Agrocybe aegerita</name>
    <dbReference type="NCBI Taxonomy" id="1973307"/>
    <lineage>
        <taxon>Eukaryota</taxon>
        <taxon>Fungi</taxon>
        <taxon>Dikarya</taxon>
        <taxon>Basidiomycota</taxon>
        <taxon>Agaricomycotina</taxon>
        <taxon>Agaricomycetes</taxon>
        <taxon>Agaricomycetidae</taxon>
        <taxon>Agaricales</taxon>
        <taxon>Agaricineae</taxon>
        <taxon>Bolbitiaceae</taxon>
        <taxon>Cyclocybe</taxon>
    </lineage>
</organism>
<keyword evidence="4" id="KW-1185">Reference proteome</keyword>
<sequence>MHLIVPPDDVSQLRSPRHIQIGTSNVVEVIQISTSSPAPSSTTDAPSTTNNPTPPSITATTPLPASDNPTSAPPSPVTSTSTSSSTPTVVPSAAARRGPNVPVIAGSIVGAIVLLGLLATLVVFITRKREKIKKRFTFHKDMMVQRRQSRHPSIPVSAPATTVPPPYPFTAAGGLEAQTPARPESNVQGLHSAALPPSSRPLGTGHIVPSPRGPRGPAIKRTEQTVVTSTPPALDHVPSRTRRQRELTERITQLREQIGEMHRIARPDATQRAVMDDMQRQMVWLRDQENSAWALEQTNNPPPGYARYMTP</sequence>
<dbReference type="EMBL" id="CACVBS010000033">
    <property type="protein sequence ID" value="CAA7261513.1"/>
    <property type="molecule type" value="Genomic_DNA"/>
</dbReference>
<keyword evidence="2" id="KW-0812">Transmembrane</keyword>
<evidence type="ECO:0008006" key="5">
    <source>
        <dbReference type="Google" id="ProtNLM"/>
    </source>
</evidence>
<keyword evidence="2" id="KW-1133">Transmembrane helix</keyword>
<feature type="compositionally biased region" description="Low complexity" evidence="1">
    <location>
        <begin position="77"/>
        <end position="94"/>
    </location>
</feature>
<dbReference type="AlphaFoldDB" id="A0A8S0WGG2"/>
<evidence type="ECO:0000313" key="4">
    <source>
        <dbReference type="Proteomes" id="UP000467700"/>
    </source>
</evidence>
<feature type="region of interest" description="Disordered" evidence="1">
    <location>
        <begin position="187"/>
        <end position="218"/>
    </location>
</feature>
<comment type="caution">
    <text evidence="3">The sequence shown here is derived from an EMBL/GenBank/DDBJ whole genome shotgun (WGS) entry which is preliminary data.</text>
</comment>
<feature type="compositionally biased region" description="Low complexity" evidence="1">
    <location>
        <begin position="33"/>
        <end position="70"/>
    </location>
</feature>
<gene>
    <name evidence="3" type="ORF">AAE3_LOCUS3680</name>
</gene>
<name>A0A8S0WGG2_CYCAE</name>
<keyword evidence="2" id="KW-0472">Membrane</keyword>